<dbReference type="EMBL" id="JABAIM010000002">
    <property type="protein sequence ID" value="NLR75545.1"/>
    <property type="molecule type" value="Genomic_DNA"/>
</dbReference>
<protein>
    <submittedName>
        <fullName evidence="3">Uncharacterized protein</fullName>
    </submittedName>
</protein>
<dbReference type="RefSeq" id="WP_168877203.1">
    <property type="nucleotide sequence ID" value="NZ_JABAIM010000002.1"/>
</dbReference>
<accession>A0A847S9L5</accession>
<dbReference type="AlphaFoldDB" id="A0A847S9L5"/>
<feature type="signal peptide" evidence="2">
    <location>
        <begin position="1"/>
        <end position="20"/>
    </location>
</feature>
<reference evidence="3 4" key="1">
    <citation type="submission" date="2020-04" db="EMBL/GenBank/DDBJ databases">
        <title>Draft genome of Leeia sp. IMCC25680.</title>
        <authorList>
            <person name="Song J."/>
            <person name="Cho J.-C."/>
        </authorList>
    </citation>
    <scope>NUCLEOTIDE SEQUENCE [LARGE SCALE GENOMIC DNA]</scope>
    <source>
        <strain evidence="3 4">IMCC25680</strain>
    </source>
</reference>
<evidence type="ECO:0000256" key="2">
    <source>
        <dbReference type="SAM" id="SignalP"/>
    </source>
</evidence>
<keyword evidence="4" id="KW-1185">Reference proteome</keyword>
<name>A0A847S9L5_9NEIS</name>
<feature type="coiled-coil region" evidence="1">
    <location>
        <begin position="202"/>
        <end position="229"/>
    </location>
</feature>
<evidence type="ECO:0000256" key="1">
    <source>
        <dbReference type="SAM" id="Coils"/>
    </source>
</evidence>
<evidence type="ECO:0000313" key="4">
    <source>
        <dbReference type="Proteomes" id="UP000587991"/>
    </source>
</evidence>
<feature type="chain" id="PRO_5032922257" evidence="2">
    <location>
        <begin position="21"/>
        <end position="344"/>
    </location>
</feature>
<keyword evidence="1" id="KW-0175">Coiled coil</keyword>
<dbReference type="Proteomes" id="UP000587991">
    <property type="component" value="Unassembled WGS sequence"/>
</dbReference>
<keyword evidence="2" id="KW-0732">Signal</keyword>
<gene>
    <name evidence="3" type="ORF">HF682_10275</name>
</gene>
<evidence type="ECO:0000313" key="3">
    <source>
        <dbReference type="EMBL" id="NLR75545.1"/>
    </source>
</evidence>
<sequence>MRRRLVWAGLMTSLSLPSMAEDYLLIFAQGSKPARQLFFADINSLSDATPIDELVTAEREAAAKTMRMYLTTINESAAQHDGSTFEVHYRCRDKQYRTVRTNHMRRDEEVEQVVTPQAAWTPVNTLPMQRGYDFACKSDQWKSIVMSGKDGQIMSKELIALGYAFVGRLQGPPALSDLAWKGFWKDGQRPASTSSLTAAEKKKRQDQAIAQLQSTSKQYNQQAQTLEQEAAFQSYLQQRAKQSLSHPSFLRWQGENEQRLLRAWGAPARSYQSGNTRYLAFSSHLDNRSETVNTRTGQVVAQNGGIWTCNVTFELMQGGNKPGYRVVDVRTEGNDCAAQYRGPQ</sequence>
<organism evidence="3 4">
    <name type="scientific">Leeia aquatica</name>
    <dbReference type="NCBI Taxonomy" id="2725557"/>
    <lineage>
        <taxon>Bacteria</taxon>
        <taxon>Pseudomonadati</taxon>
        <taxon>Pseudomonadota</taxon>
        <taxon>Betaproteobacteria</taxon>
        <taxon>Neisseriales</taxon>
        <taxon>Leeiaceae</taxon>
        <taxon>Leeia</taxon>
    </lineage>
</organism>
<proteinExistence type="predicted"/>
<comment type="caution">
    <text evidence="3">The sequence shown here is derived from an EMBL/GenBank/DDBJ whole genome shotgun (WGS) entry which is preliminary data.</text>
</comment>